<gene>
    <name evidence="1" type="ORF">GCM10009768_24640</name>
</gene>
<evidence type="ECO:0000313" key="2">
    <source>
        <dbReference type="Proteomes" id="UP001500851"/>
    </source>
</evidence>
<dbReference type="Gene3D" id="3.30.300.20">
    <property type="match status" value="1"/>
</dbReference>
<dbReference type="Pfam" id="PF02566">
    <property type="entry name" value="OsmC"/>
    <property type="match status" value="1"/>
</dbReference>
<dbReference type="Proteomes" id="UP001500851">
    <property type="component" value="Unassembled WGS sequence"/>
</dbReference>
<dbReference type="SUPFAM" id="SSF82784">
    <property type="entry name" value="OsmC-like"/>
    <property type="match status" value="1"/>
</dbReference>
<keyword evidence="2" id="KW-1185">Reference proteome</keyword>
<dbReference type="InterPro" id="IPR036102">
    <property type="entry name" value="OsmC/Ohrsf"/>
</dbReference>
<proteinExistence type="predicted"/>
<protein>
    <submittedName>
        <fullName evidence="1">OsmC family protein</fullName>
    </submittedName>
</protein>
<name>A0ABN2LNE1_9MICO</name>
<comment type="caution">
    <text evidence="1">The sequence shown here is derived from an EMBL/GenBank/DDBJ whole genome shotgun (WGS) entry which is preliminary data.</text>
</comment>
<dbReference type="PANTHER" id="PTHR42830:SF2">
    <property type="entry name" value="OSMC_OHR FAMILY PROTEIN"/>
    <property type="match status" value="1"/>
</dbReference>
<dbReference type="PANTHER" id="PTHR42830">
    <property type="entry name" value="OSMOTICALLY INDUCIBLE FAMILY PROTEIN"/>
    <property type="match status" value="1"/>
</dbReference>
<dbReference type="RefSeq" id="WP_046454606.1">
    <property type="nucleotide sequence ID" value="NZ_BAAAOB010000003.1"/>
</dbReference>
<dbReference type="EMBL" id="BAAAOB010000003">
    <property type="protein sequence ID" value="GAA1794620.1"/>
    <property type="molecule type" value="Genomic_DNA"/>
</dbReference>
<dbReference type="InterPro" id="IPR003718">
    <property type="entry name" value="OsmC/Ohr_fam"/>
</dbReference>
<accession>A0ABN2LNE1</accession>
<evidence type="ECO:0000313" key="1">
    <source>
        <dbReference type="EMBL" id="GAA1794620.1"/>
    </source>
</evidence>
<organism evidence="1 2">
    <name type="scientific">Leucobacter iarius</name>
    <dbReference type="NCBI Taxonomy" id="333963"/>
    <lineage>
        <taxon>Bacteria</taxon>
        <taxon>Bacillati</taxon>
        <taxon>Actinomycetota</taxon>
        <taxon>Actinomycetes</taxon>
        <taxon>Micrococcales</taxon>
        <taxon>Microbacteriaceae</taxon>
        <taxon>Leucobacter</taxon>
    </lineage>
</organism>
<dbReference type="InterPro" id="IPR052707">
    <property type="entry name" value="OsmC_Ohr_Peroxiredoxin"/>
</dbReference>
<dbReference type="InterPro" id="IPR015946">
    <property type="entry name" value="KH_dom-like_a/b"/>
</dbReference>
<sequence length="156" mass="16709">MMGNHEYAVGVEWTGNRGTGTSGYREYGRQVLLYGTDKPPLEGSADPTFHGDVDRWNPEELLVAALAQCHLLSYLHSAVRAGVVVTDYVDRATGSMRQQGEGGGFVEVVLHPEVTVADASMVDAALAAHAEAGRNCFIASSVNFPVRHEPVIRVAG</sequence>
<reference evidence="1 2" key="1">
    <citation type="journal article" date="2019" name="Int. J. Syst. Evol. Microbiol.">
        <title>The Global Catalogue of Microorganisms (GCM) 10K type strain sequencing project: providing services to taxonomists for standard genome sequencing and annotation.</title>
        <authorList>
            <consortium name="The Broad Institute Genomics Platform"/>
            <consortium name="The Broad Institute Genome Sequencing Center for Infectious Disease"/>
            <person name="Wu L."/>
            <person name="Ma J."/>
        </authorList>
    </citation>
    <scope>NUCLEOTIDE SEQUENCE [LARGE SCALE GENOMIC DNA]</scope>
    <source>
        <strain evidence="1 2">JCM 14736</strain>
    </source>
</reference>